<evidence type="ECO:0000313" key="3">
    <source>
        <dbReference type="Proteomes" id="UP000515733"/>
    </source>
</evidence>
<feature type="domain" description="Transposase IS4-like" evidence="1">
    <location>
        <begin position="2"/>
        <end position="118"/>
    </location>
</feature>
<evidence type="ECO:0000259" key="1">
    <source>
        <dbReference type="Pfam" id="PF01609"/>
    </source>
</evidence>
<dbReference type="InterPro" id="IPR002559">
    <property type="entry name" value="Transposase_11"/>
</dbReference>
<dbReference type="AlphaFoldDB" id="A0A6S6Y3D1"/>
<dbReference type="GO" id="GO:0006313">
    <property type="term" value="P:DNA transposition"/>
    <property type="evidence" value="ECO:0007669"/>
    <property type="project" value="InterPro"/>
</dbReference>
<organism evidence="2 3">
    <name type="scientific">Denitratisoma oestradiolicum</name>
    <dbReference type="NCBI Taxonomy" id="311182"/>
    <lineage>
        <taxon>Bacteria</taxon>
        <taxon>Pseudomonadati</taxon>
        <taxon>Pseudomonadota</taxon>
        <taxon>Betaproteobacteria</taxon>
        <taxon>Nitrosomonadales</taxon>
        <taxon>Sterolibacteriaceae</taxon>
        <taxon>Denitratisoma</taxon>
    </lineage>
</organism>
<dbReference type="Pfam" id="PF01609">
    <property type="entry name" value="DDE_Tnp_1"/>
    <property type="match status" value="1"/>
</dbReference>
<dbReference type="KEGG" id="doe:DENOEST_2732"/>
<reference evidence="2 3" key="1">
    <citation type="submission" date="2020-03" db="EMBL/GenBank/DDBJ databases">
        <authorList>
            <consortium name="Genoscope - CEA"/>
            <person name="William W."/>
        </authorList>
    </citation>
    <scope>NUCLEOTIDE SEQUENCE [LARGE SCALE GENOMIC DNA]</scope>
    <source>
        <strain evidence="3">DSM 16959</strain>
    </source>
</reference>
<dbReference type="PANTHER" id="PTHR30007:SF1">
    <property type="entry name" value="BLR1914 PROTEIN"/>
    <property type="match status" value="1"/>
</dbReference>
<dbReference type="GO" id="GO:0003677">
    <property type="term" value="F:DNA binding"/>
    <property type="evidence" value="ECO:0007669"/>
    <property type="project" value="InterPro"/>
</dbReference>
<proteinExistence type="predicted"/>
<dbReference type="GO" id="GO:0004803">
    <property type="term" value="F:transposase activity"/>
    <property type="evidence" value="ECO:0007669"/>
    <property type="project" value="InterPro"/>
</dbReference>
<dbReference type="NCBIfam" id="NF033580">
    <property type="entry name" value="transpos_IS5_3"/>
    <property type="match status" value="1"/>
</dbReference>
<name>A0A6S6Y3D1_9PROT</name>
<dbReference type="EMBL" id="LR778301">
    <property type="protein sequence ID" value="CAB1369897.1"/>
    <property type="molecule type" value="Genomic_DNA"/>
</dbReference>
<accession>A0A6S6Y3D1</accession>
<protein>
    <submittedName>
        <fullName evidence="2">Transposase</fullName>
    </submittedName>
</protein>
<evidence type="ECO:0000313" key="2">
    <source>
        <dbReference type="EMBL" id="CAB1369897.1"/>
    </source>
</evidence>
<gene>
    <name evidence="2" type="ORF">DENOEST_2732</name>
</gene>
<keyword evidence="3" id="KW-1185">Reference proteome</keyword>
<sequence length="120" mass="13687">MDALGNPLRLILTGGQVADITQGPALVDALVTDAVVADKGYDSNAFVDTITRMGAEAVIPPRSNRLTPREFDRERYKARNLVERFFNRLKQFRRLATRYDKLANRFNAFLHLACTYIWLL</sequence>
<dbReference type="Proteomes" id="UP000515733">
    <property type="component" value="Chromosome"/>
</dbReference>
<dbReference type="PANTHER" id="PTHR30007">
    <property type="entry name" value="PHP DOMAIN PROTEIN"/>
    <property type="match status" value="1"/>
</dbReference>